<proteinExistence type="predicted"/>
<dbReference type="AlphaFoldDB" id="A0A377FR53"/>
<feature type="transmembrane region" description="Helical" evidence="1">
    <location>
        <begin position="12"/>
        <end position="41"/>
    </location>
</feature>
<dbReference type="Proteomes" id="UP000254060">
    <property type="component" value="Unassembled WGS sequence"/>
</dbReference>
<dbReference type="EMBL" id="UGGP01000001">
    <property type="protein sequence ID" value="STO07188.1"/>
    <property type="molecule type" value="Genomic_DNA"/>
</dbReference>
<keyword evidence="1" id="KW-0472">Membrane</keyword>
<evidence type="ECO:0000256" key="1">
    <source>
        <dbReference type="SAM" id="Phobius"/>
    </source>
</evidence>
<dbReference type="STRING" id="1397694.GCA_000702585_01049"/>
<organism evidence="2 3">
    <name type="scientific">Exiguobacterium aurantiacum</name>
    <dbReference type="NCBI Taxonomy" id="33987"/>
    <lineage>
        <taxon>Bacteria</taxon>
        <taxon>Bacillati</taxon>
        <taxon>Bacillota</taxon>
        <taxon>Bacilli</taxon>
        <taxon>Bacillales</taxon>
        <taxon>Bacillales Family XII. Incertae Sedis</taxon>
        <taxon>Exiguobacterium</taxon>
    </lineage>
</organism>
<keyword evidence="1" id="KW-0812">Transmembrane</keyword>
<sequence length="57" mass="5911">MFDQIGDLSIGLVFGIVLTLVSGSLIGLGVGSLLGIGFAVAPNLSKRRSRNDIPQAR</sequence>
<evidence type="ECO:0000313" key="3">
    <source>
        <dbReference type="Proteomes" id="UP000254060"/>
    </source>
</evidence>
<name>A0A377FR53_9BACL</name>
<protein>
    <submittedName>
        <fullName evidence="2">Uncharacterized protein</fullName>
    </submittedName>
</protein>
<reference evidence="2 3" key="1">
    <citation type="submission" date="2018-06" db="EMBL/GenBank/DDBJ databases">
        <authorList>
            <consortium name="Pathogen Informatics"/>
            <person name="Doyle S."/>
        </authorList>
    </citation>
    <scope>NUCLEOTIDE SEQUENCE [LARGE SCALE GENOMIC DNA]</scope>
    <source>
        <strain evidence="2 3">NCTC13163</strain>
    </source>
</reference>
<gene>
    <name evidence="2" type="ORF">NCTC13163_00533</name>
</gene>
<accession>A0A377FR53</accession>
<keyword evidence="1" id="KW-1133">Transmembrane helix</keyword>
<dbReference type="RefSeq" id="WP_160151228.1">
    <property type="nucleotide sequence ID" value="NZ_UGGP01000001.1"/>
</dbReference>
<evidence type="ECO:0000313" key="2">
    <source>
        <dbReference type="EMBL" id="STO07188.1"/>
    </source>
</evidence>